<name>A0A0P1AS91_PLAHL</name>
<protein>
    <submittedName>
        <fullName evidence="1">Uncharacterized protein</fullName>
    </submittedName>
</protein>
<organism evidence="1 2">
    <name type="scientific">Plasmopara halstedii</name>
    <name type="common">Downy mildew of sunflower</name>
    <dbReference type="NCBI Taxonomy" id="4781"/>
    <lineage>
        <taxon>Eukaryota</taxon>
        <taxon>Sar</taxon>
        <taxon>Stramenopiles</taxon>
        <taxon>Oomycota</taxon>
        <taxon>Peronosporomycetes</taxon>
        <taxon>Peronosporales</taxon>
        <taxon>Peronosporaceae</taxon>
        <taxon>Plasmopara</taxon>
    </lineage>
</organism>
<dbReference type="AlphaFoldDB" id="A0A0P1AS91"/>
<dbReference type="RefSeq" id="XP_024581158.1">
    <property type="nucleotide sequence ID" value="XM_024730930.1"/>
</dbReference>
<accession>A0A0P1AS91</accession>
<proteinExistence type="predicted"/>
<dbReference type="EMBL" id="CCYD01001336">
    <property type="protein sequence ID" value="CEG44789.1"/>
    <property type="molecule type" value="Genomic_DNA"/>
</dbReference>
<dbReference type="Proteomes" id="UP000054928">
    <property type="component" value="Unassembled WGS sequence"/>
</dbReference>
<evidence type="ECO:0000313" key="2">
    <source>
        <dbReference type="Proteomes" id="UP000054928"/>
    </source>
</evidence>
<evidence type="ECO:0000313" key="1">
    <source>
        <dbReference type="EMBL" id="CEG44789.1"/>
    </source>
</evidence>
<dbReference type="GeneID" id="36396181"/>
<keyword evidence="2" id="KW-1185">Reference proteome</keyword>
<reference evidence="2" key="1">
    <citation type="submission" date="2014-09" db="EMBL/GenBank/DDBJ databases">
        <authorList>
            <person name="Sharma Rahul"/>
            <person name="Thines Marco"/>
        </authorList>
    </citation>
    <scope>NUCLEOTIDE SEQUENCE [LARGE SCALE GENOMIC DNA]</scope>
</reference>
<sequence length="131" mass="14874">MAKSVQGTTSCISAPRCTICNKTHRRSEKIAQSMLPYKSRSSTHRRLRNTASSNITPSGLGFRNKLKLGRLLVLEFQLYIHVGEYAENTLGIAFFYKNYRLAKVRRSIQLDKRDVGGKYTTNSSQHGRSFT</sequence>